<keyword evidence="12" id="KW-0282">Flagellum</keyword>
<dbReference type="InterPro" id="IPR053716">
    <property type="entry name" value="Flag_assembly_chemotaxis_eff"/>
</dbReference>
<feature type="coiled-coil region" evidence="11">
    <location>
        <begin position="26"/>
        <end position="53"/>
    </location>
</feature>
<dbReference type="RefSeq" id="WP_145090240.1">
    <property type="nucleotide sequence ID" value="NZ_CP036348.1"/>
</dbReference>
<evidence type="ECO:0000256" key="6">
    <source>
        <dbReference type="ARBA" id="ARBA00022500"/>
    </source>
</evidence>
<dbReference type="GO" id="GO:0044781">
    <property type="term" value="P:bacterial-type flagellum organization"/>
    <property type="evidence" value="ECO:0007669"/>
    <property type="project" value="UniProtKB-KW"/>
</dbReference>
<proteinExistence type="inferred from homology"/>
<comment type="similarity">
    <text evidence="2">Belongs to the FliJ family.</text>
</comment>
<dbReference type="NCBIfam" id="TIGR02473">
    <property type="entry name" value="flagell_FliJ"/>
    <property type="match status" value="1"/>
</dbReference>
<name>A0A518JN48_9BACT</name>
<dbReference type="InterPro" id="IPR012823">
    <property type="entry name" value="Flagell_FliJ"/>
</dbReference>
<dbReference type="GO" id="GO:0005886">
    <property type="term" value="C:plasma membrane"/>
    <property type="evidence" value="ECO:0007669"/>
    <property type="project" value="UniProtKB-SubCell"/>
</dbReference>
<accession>A0A518JN48</accession>
<sequence length="153" mass="17469">MRGFKFRLASLLSLRQNERDAARRGLADANQALGILENRIAEKDRNLAELKSERGTYLKGAISVDRLLSQGRHEILVEQEKATLQQQVGQIQVELQKRESILQTADQEVKRIEKLRDRALDAYRSEEQTRMQAEMDEVAAVLHQSAENTLRGT</sequence>
<keyword evidence="12" id="KW-0969">Cilium</keyword>
<keyword evidence="13" id="KW-1185">Reference proteome</keyword>
<dbReference type="KEGG" id="rcf:Poly24_06200"/>
<evidence type="ECO:0000313" key="12">
    <source>
        <dbReference type="EMBL" id="QDV66931.1"/>
    </source>
</evidence>
<dbReference type="GO" id="GO:0006935">
    <property type="term" value="P:chemotaxis"/>
    <property type="evidence" value="ECO:0007669"/>
    <property type="project" value="UniProtKB-KW"/>
</dbReference>
<keyword evidence="11" id="KW-0175">Coiled coil</keyword>
<keyword evidence="9" id="KW-0472">Membrane</keyword>
<evidence type="ECO:0000256" key="8">
    <source>
        <dbReference type="ARBA" id="ARBA00022927"/>
    </source>
</evidence>
<dbReference type="Gene3D" id="1.10.287.1700">
    <property type="match status" value="1"/>
</dbReference>
<dbReference type="GO" id="GO:0009288">
    <property type="term" value="C:bacterial-type flagellum"/>
    <property type="evidence" value="ECO:0007669"/>
    <property type="project" value="InterPro"/>
</dbReference>
<evidence type="ECO:0000256" key="9">
    <source>
        <dbReference type="ARBA" id="ARBA00023136"/>
    </source>
</evidence>
<evidence type="ECO:0000256" key="4">
    <source>
        <dbReference type="ARBA" id="ARBA00022448"/>
    </source>
</evidence>
<dbReference type="AlphaFoldDB" id="A0A518JN48"/>
<evidence type="ECO:0000256" key="11">
    <source>
        <dbReference type="SAM" id="Coils"/>
    </source>
</evidence>
<keyword evidence="8" id="KW-0653">Protein transport</keyword>
<keyword evidence="4" id="KW-0813">Transport</keyword>
<keyword evidence="12" id="KW-0966">Cell projection</keyword>
<keyword evidence="5" id="KW-1003">Cell membrane</keyword>
<reference evidence="12 13" key="1">
    <citation type="submission" date="2019-02" db="EMBL/GenBank/DDBJ databases">
        <title>Deep-cultivation of Planctomycetes and their phenomic and genomic characterization uncovers novel biology.</title>
        <authorList>
            <person name="Wiegand S."/>
            <person name="Jogler M."/>
            <person name="Boedeker C."/>
            <person name="Pinto D."/>
            <person name="Vollmers J."/>
            <person name="Rivas-Marin E."/>
            <person name="Kohn T."/>
            <person name="Peeters S.H."/>
            <person name="Heuer A."/>
            <person name="Rast P."/>
            <person name="Oberbeckmann S."/>
            <person name="Bunk B."/>
            <person name="Jeske O."/>
            <person name="Meyerdierks A."/>
            <person name="Storesund J.E."/>
            <person name="Kallscheuer N."/>
            <person name="Luecker S."/>
            <person name="Lage O.M."/>
            <person name="Pohl T."/>
            <person name="Merkel B.J."/>
            <person name="Hornburger P."/>
            <person name="Mueller R.-W."/>
            <person name="Bruemmer F."/>
            <person name="Labrenz M."/>
            <person name="Spormann A.M."/>
            <person name="Op den Camp H."/>
            <person name="Overmann J."/>
            <person name="Amann R."/>
            <person name="Jetten M.S.M."/>
            <person name="Mascher T."/>
            <person name="Medema M.H."/>
            <person name="Devos D.P."/>
            <person name="Kaster A.-K."/>
            <person name="Ovreas L."/>
            <person name="Rohde M."/>
            <person name="Galperin M.Y."/>
            <person name="Jogler C."/>
        </authorList>
    </citation>
    <scope>NUCLEOTIDE SEQUENCE [LARGE SCALE GENOMIC DNA]</scope>
    <source>
        <strain evidence="12 13">Poly24</strain>
    </source>
</reference>
<evidence type="ECO:0000256" key="10">
    <source>
        <dbReference type="ARBA" id="ARBA00023225"/>
    </source>
</evidence>
<dbReference type="EMBL" id="CP036348">
    <property type="protein sequence ID" value="QDV66931.1"/>
    <property type="molecule type" value="Genomic_DNA"/>
</dbReference>
<dbReference type="Proteomes" id="UP000315082">
    <property type="component" value="Chromosome"/>
</dbReference>
<evidence type="ECO:0000256" key="5">
    <source>
        <dbReference type="ARBA" id="ARBA00022475"/>
    </source>
</evidence>
<evidence type="ECO:0000313" key="13">
    <source>
        <dbReference type="Proteomes" id="UP000315082"/>
    </source>
</evidence>
<protein>
    <recommendedName>
        <fullName evidence="3">Flagellar FliJ protein</fullName>
    </recommendedName>
</protein>
<dbReference type="OrthoDB" id="276520at2"/>
<organism evidence="12 13">
    <name type="scientific">Rosistilla carotiformis</name>
    <dbReference type="NCBI Taxonomy" id="2528017"/>
    <lineage>
        <taxon>Bacteria</taxon>
        <taxon>Pseudomonadati</taxon>
        <taxon>Planctomycetota</taxon>
        <taxon>Planctomycetia</taxon>
        <taxon>Pirellulales</taxon>
        <taxon>Pirellulaceae</taxon>
        <taxon>Rosistilla</taxon>
    </lineage>
</organism>
<gene>
    <name evidence="12" type="ORF">Poly24_06200</name>
</gene>
<dbReference type="Pfam" id="PF02050">
    <property type="entry name" value="FliJ"/>
    <property type="match status" value="1"/>
</dbReference>
<evidence type="ECO:0000256" key="7">
    <source>
        <dbReference type="ARBA" id="ARBA00022795"/>
    </source>
</evidence>
<evidence type="ECO:0000256" key="2">
    <source>
        <dbReference type="ARBA" id="ARBA00010004"/>
    </source>
</evidence>
<keyword evidence="10" id="KW-1006">Bacterial flagellum protein export</keyword>
<evidence type="ECO:0000256" key="1">
    <source>
        <dbReference type="ARBA" id="ARBA00004413"/>
    </source>
</evidence>
<evidence type="ECO:0000256" key="3">
    <source>
        <dbReference type="ARBA" id="ARBA00020392"/>
    </source>
</evidence>
<dbReference type="GO" id="GO:0015031">
    <property type="term" value="P:protein transport"/>
    <property type="evidence" value="ECO:0007669"/>
    <property type="project" value="UniProtKB-KW"/>
</dbReference>
<dbReference type="GO" id="GO:0071973">
    <property type="term" value="P:bacterial-type flagellum-dependent cell motility"/>
    <property type="evidence" value="ECO:0007669"/>
    <property type="project" value="InterPro"/>
</dbReference>
<comment type="subcellular location">
    <subcellularLocation>
        <location evidence="1">Cell membrane</location>
        <topology evidence="1">Peripheral membrane protein</topology>
        <orientation evidence="1">Cytoplasmic side</orientation>
    </subcellularLocation>
</comment>
<keyword evidence="7" id="KW-1005">Bacterial flagellum biogenesis</keyword>
<keyword evidence="6" id="KW-0145">Chemotaxis</keyword>